<dbReference type="AlphaFoldDB" id="A0AAV1JIX9"/>
<feature type="domain" description="C2H2-type" evidence="13">
    <location>
        <begin position="409"/>
        <end position="436"/>
    </location>
</feature>
<dbReference type="PROSITE" id="PS51915">
    <property type="entry name" value="ZAD"/>
    <property type="match status" value="1"/>
</dbReference>
<keyword evidence="6" id="KW-0805">Transcription regulation</keyword>
<evidence type="ECO:0000256" key="10">
    <source>
        <dbReference type="PROSITE-ProRule" id="PRU00042"/>
    </source>
</evidence>
<gene>
    <name evidence="15" type="ORF">LNINA_LOCUS7890</name>
</gene>
<evidence type="ECO:0000313" key="16">
    <source>
        <dbReference type="Proteomes" id="UP001497472"/>
    </source>
</evidence>
<dbReference type="GO" id="GO:0001228">
    <property type="term" value="F:DNA-binding transcription activator activity, RNA polymerase II-specific"/>
    <property type="evidence" value="ECO:0007669"/>
    <property type="project" value="TreeGrafter"/>
</dbReference>
<dbReference type="Pfam" id="PF07776">
    <property type="entry name" value="zf-AD"/>
    <property type="match status" value="1"/>
</dbReference>
<feature type="domain" description="C2H2-type" evidence="13">
    <location>
        <begin position="222"/>
        <end position="249"/>
    </location>
</feature>
<feature type="domain" description="C2H2-type" evidence="13">
    <location>
        <begin position="309"/>
        <end position="337"/>
    </location>
</feature>
<dbReference type="Pfam" id="PF13894">
    <property type="entry name" value="zf-C2H2_4"/>
    <property type="match status" value="1"/>
</dbReference>
<dbReference type="PROSITE" id="PS00028">
    <property type="entry name" value="ZINC_FINGER_C2H2_1"/>
    <property type="match status" value="10"/>
</dbReference>
<feature type="binding site" evidence="11">
    <location>
        <position position="14"/>
    </location>
    <ligand>
        <name>Zn(2+)</name>
        <dbReference type="ChEBI" id="CHEBI:29105"/>
    </ligand>
</feature>
<dbReference type="SMART" id="SM00868">
    <property type="entry name" value="zf-AD"/>
    <property type="match status" value="1"/>
</dbReference>
<feature type="compositionally biased region" description="Basic and acidic residues" evidence="12">
    <location>
        <begin position="1024"/>
        <end position="1038"/>
    </location>
</feature>
<dbReference type="SMART" id="SM00355">
    <property type="entry name" value="ZnF_C2H2"/>
    <property type="match status" value="10"/>
</dbReference>
<feature type="binding site" evidence="11">
    <location>
        <position position="63"/>
    </location>
    <ligand>
        <name>Zn(2+)</name>
        <dbReference type="ChEBI" id="CHEBI:29105"/>
    </ligand>
</feature>
<dbReference type="EMBL" id="CAVLEF010000010">
    <property type="protein sequence ID" value="CAK1548521.1"/>
    <property type="molecule type" value="Genomic_DNA"/>
</dbReference>
<feature type="binding site" evidence="11">
    <location>
        <position position="17"/>
    </location>
    <ligand>
        <name>Zn(2+)</name>
        <dbReference type="ChEBI" id="CHEBI:29105"/>
    </ligand>
</feature>
<accession>A0AAV1JIX9</accession>
<keyword evidence="7" id="KW-0238">DNA-binding</keyword>
<dbReference type="Pfam" id="PF16622">
    <property type="entry name" value="zf-C2H2_11"/>
    <property type="match status" value="1"/>
</dbReference>
<feature type="binding site" evidence="11">
    <location>
        <position position="66"/>
    </location>
    <ligand>
        <name>Zn(2+)</name>
        <dbReference type="ChEBI" id="CHEBI:29105"/>
    </ligand>
</feature>
<protein>
    <submittedName>
        <fullName evidence="15">Uncharacterized protein</fullName>
    </submittedName>
</protein>
<dbReference type="Gene3D" id="3.40.1800.20">
    <property type="match status" value="1"/>
</dbReference>
<evidence type="ECO:0000256" key="11">
    <source>
        <dbReference type="PROSITE-ProRule" id="PRU01263"/>
    </source>
</evidence>
<dbReference type="Proteomes" id="UP001497472">
    <property type="component" value="Unassembled WGS sequence"/>
</dbReference>
<dbReference type="GO" id="GO:0005634">
    <property type="term" value="C:nucleus"/>
    <property type="evidence" value="ECO:0007669"/>
    <property type="project" value="UniProtKB-SubCell"/>
</dbReference>
<comment type="subcellular location">
    <subcellularLocation>
        <location evidence="1">Nucleus</location>
    </subcellularLocation>
</comment>
<name>A0AAV1JIX9_9NEOP</name>
<evidence type="ECO:0000256" key="1">
    <source>
        <dbReference type="ARBA" id="ARBA00004123"/>
    </source>
</evidence>
<dbReference type="GO" id="GO:0008270">
    <property type="term" value="F:zinc ion binding"/>
    <property type="evidence" value="ECO:0007669"/>
    <property type="project" value="UniProtKB-UniRule"/>
</dbReference>
<feature type="region of interest" description="Disordered" evidence="12">
    <location>
        <begin position="683"/>
        <end position="961"/>
    </location>
</feature>
<dbReference type="SUPFAM" id="SSF57716">
    <property type="entry name" value="Glucocorticoid receptor-like (DNA-binding domain)"/>
    <property type="match status" value="1"/>
</dbReference>
<keyword evidence="5 11" id="KW-0862">Zinc</keyword>
<feature type="compositionally biased region" description="Low complexity" evidence="12">
    <location>
        <begin position="842"/>
        <end position="861"/>
    </location>
</feature>
<evidence type="ECO:0000256" key="9">
    <source>
        <dbReference type="ARBA" id="ARBA00023242"/>
    </source>
</evidence>
<sequence length="1047" mass="119251">MDKRKESLFGTQMCRFCLTQTTPLKSLFERNRSNNESTSMKFKVLACLSYEVFPADKMPPYICERCKFFMNTFYEFKKICRQSEEYVLKFVRNGTPFEPMSWPKALAKVYDSAKDVVKTIVEGGTAIEVTSLDTSESEDEEANIYNIKLGDDEEGKTTQIKVVTSNDLDEKKKFKKDESIEDTELSPGNKNCWPCDDCHRTYPLEQLLTLHKIRHHDRQKSIECDLCDSKFFTKSDLNIHQLRHSDETPFECVACGLKFKRLILLKRHERIVHADLPQHSCPNCPATFLSEDELMLHQQKHAKKKDSIYVCKTCDKSFTVKATLLRHIAVLHEREPEYKCEYCPERFGSMQKLSRHLKTHVGERPYPCKFCDKAFVKSQHYTRHLRVKHREEVRGTMNTSQTDGEAESYRCEQCEETFSTQDELIFHSAIHATQNLTCPLCQEKFDNVDEVTTHIKSHVNGVEFMCEFCELVFTTKEKYENHIMYAHEEEINNDLGEGESSMEAEGEDEDDNGIQVKEVGGDMVIEINKSQVDNLMAPQDADYEYEDKLDDSCGQDDEVSAAAEPSAVTSLTAVEMATLKPVLTSRPQPEKKSHITVLSQHVLPPTSGNILVKQVKVAKQANVIKNDNSESDIIRRKSEEVKRKIEPVVEAEPNKKEKITKVETSNTVGYSDKSLRLLEKELQDLKRTNSRSDVPKTMSSKSDNIPKNKRPQYFAPTSKIRSIDEKRPITYKSLSVDKKQERRVTKENKEPQKEGKNDESIREEEKKDKEALKNVVKNGASEKGNDEGIRRSTRPSRVKDYAKMVRDHSKDDSDGDEYSDTEEEEEYKEIPSETRKRRPSFKPKTPTVVAPTSTSPAITPTPRKRGRPRKDAHKEVPEKVKKEENISSQTASQDPEEKSDTGRKSEKIPPSTVSTPIKSESTTSDTKSPSDLSQSPTRRVQTLKKVQIKGLPPGVKPLPLPVQARSPAERCEMQIGKKLVKVQKIVVTKADMEAMAKQGLLELKDGTMVLRPGVKLPTQPSALIKDDSVEASKKEKPTPTRCDIGAD</sequence>
<organism evidence="15 16">
    <name type="scientific">Leptosia nina</name>
    <dbReference type="NCBI Taxonomy" id="320188"/>
    <lineage>
        <taxon>Eukaryota</taxon>
        <taxon>Metazoa</taxon>
        <taxon>Ecdysozoa</taxon>
        <taxon>Arthropoda</taxon>
        <taxon>Hexapoda</taxon>
        <taxon>Insecta</taxon>
        <taxon>Pterygota</taxon>
        <taxon>Neoptera</taxon>
        <taxon>Endopterygota</taxon>
        <taxon>Lepidoptera</taxon>
        <taxon>Glossata</taxon>
        <taxon>Ditrysia</taxon>
        <taxon>Papilionoidea</taxon>
        <taxon>Pieridae</taxon>
        <taxon>Pierinae</taxon>
        <taxon>Leptosia</taxon>
    </lineage>
</organism>
<keyword evidence="2 11" id="KW-0479">Metal-binding</keyword>
<dbReference type="PROSITE" id="PS50157">
    <property type="entry name" value="ZINC_FINGER_C2H2_2"/>
    <property type="match status" value="8"/>
</dbReference>
<dbReference type="InterPro" id="IPR036236">
    <property type="entry name" value="Znf_C2H2_sf"/>
</dbReference>
<dbReference type="GO" id="GO:0000978">
    <property type="term" value="F:RNA polymerase II cis-regulatory region sequence-specific DNA binding"/>
    <property type="evidence" value="ECO:0007669"/>
    <property type="project" value="TreeGrafter"/>
</dbReference>
<feature type="domain" description="C2H2-type" evidence="13">
    <location>
        <begin position="279"/>
        <end position="306"/>
    </location>
</feature>
<keyword evidence="8" id="KW-0804">Transcription</keyword>
<dbReference type="InterPro" id="IPR012934">
    <property type="entry name" value="Znf_AD"/>
</dbReference>
<evidence type="ECO:0000256" key="4">
    <source>
        <dbReference type="ARBA" id="ARBA00022771"/>
    </source>
</evidence>
<evidence type="ECO:0000313" key="15">
    <source>
        <dbReference type="EMBL" id="CAK1548521.1"/>
    </source>
</evidence>
<feature type="compositionally biased region" description="Basic and acidic residues" evidence="12">
    <location>
        <begin position="872"/>
        <end position="885"/>
    </location>
</feature>
<feature type="compositionally biased region" description="Polar residues" evidence="12">
    <location>
        <begin position="911"/>
        <end position="940"/>
    </location>
</feature>
<evidence type="ECO:0000256" key="3">
    <source>
        <dbReference type="ARBA" id="ARBA00022737"/>
    </source>
</evidence>
<feature type="domain" description="ZAD" evidence="14">
    <location>
        <begin position="12"/>
        <end position="90"/>
    </location>
</feature>
<dbReference type="Pfam" id="PF00096">
    <property type="entry name" value="zf-C2H2"/>
    <property type="match status" value="2"/>
</dbReference>
<dbReference type="Pfam" id="PF13912">
    <property type="entry name" value="zf-C2H2_6"/>
    <property type="match status" value="1"/>
</dbReference>
<dbReference type="PANTHER" id="PTHR24393">
    <property type="entry name" value="ZINC FINGER PROTEIN"/>
    <property type="match status" value="1"/>
</dbReference>
<feature type="domain" description="C2H2-type" evidence="13">
    <location>
        <begin position="366"/>
        <end position="394"/>
    </location>
</feature>
<feature type="compositionally biased region" description="Basic residues" evidence="12">
    <location>
        <begin position="862"/>
        <end position="871"/>
    </location>
</feature>
<feature type="compositionally biased region" description="Basic and acidic residues" evidence="12">
    <location>
        <begin position="735"/>
        <end position="772"/>
    </location>
</feature>
<feature type="domain" description="C2H2-type" evidence="13">
    <location>
        <begin position="338"/>
        <end position="365"/>
    </location>
</feature>
<reference evidence="15 16" key="1">
    <citation type="submission" date="2023-11" db="EMBL/GenBank/DDBJ databases">
        <authorList>
            <person name="Okamura Y."/>
        </authorList>
    </citation>
    <scope>NUCLEOTIDE SEQUENCE [LARGE SCALE GENOMIC DNA]</scope>
</reference>
<evidence type="ECO:0000259" key="14">
    <source>
        <dbReference type="PROSITE" id="PS51915"/>
    </source>
</evidence>
<feature type="domain" description="C2H2-type" evidence="13">
    <location>
        <begin position="193"/>
        <end position="221"/>
    </location>
</feature>
<dbReference type="FunFam" id="3.30.160.60:FF:000870">
    <property type="entry name" value="zinc finger protein 197 isoform X1"/>
    <property type="match status" value="1"/>
</dbReference>
<evidence type="ECO:0000256" key="5">
    <source>
        <dbReference type="ARBA" id="ARBA00022833"/>
    </source>
</evidence>
<evidence type="ECO:0000256" key="7">
    <source>
        <dbReference type="ARBA" id="ARBA00023125"/>
    </source>
</evidence>
<feature type="compositionally biased region" description="Basic and acidic residues" evidence="12">
    <location>
        <begin position="797"/>
        <end position="812"/>
    </location>
</feature>
<feature type="compositionally biased region" description="Basic and acidic residues" evidence="12">
    <location>
        <begin position="895"/>
        <end position="907"/>
    </location>
</feature>
<feature type="compositionally biased region" description="Acidic residues" evidence="12">
    <location>
        <begin position="813"/>
        <end position="827"/>
    </location>
</feature>
<comment type="caution">
    <text evidence="15">The sequence shown here is derived from an EMBL/GenBank/DDBJ whole genome shotgun (WGS) entry which is preliminary data.</text>
</comment>
<evidence type="ECO:0000256" key="2">
    <source>
        <dbReference type="ARBA" id="ARBA00022723"/>
    </source>
</evidence>
<dbReference type="InterPro" id="IPR013087">
    <property type="entry name" value="Znf_C2H2_type"/>
</dbReference>
<evidence type="ECO:0000256" key="12">
    <source>
        <dbReference type="SAM" id="MobiDB-lite"/>
    </source>
</evidence>
<keyword evidence="9" id="KW-0539">Nucleus</keyword>
<evidence type="ECO:0000259" key="13">
    <source>
        <dbReference type="PROSITE" id="PS50157"/>
    </source>
</evidence>
<feature type="region of interest" description="Disordered" evidence="12">
    <location>
        <begin position="1018"/>
        <end position="1047"/>
    </location>
</feature>
<dbReference type="SUPFAM" id="SSF57667">
    <property type="entry name" value="beta-beta-alpha zinc fingers"/>
    <property type="match status" value="6"/>
</dbReference>
<keyword evidence="4 10" id="KW-0863">Zinc-finger</keyword>
<keyword evidence="16" id="KW-1185">Reference proteome</keyword>
<keyword evidence="3" id="KW-0677">Repeat</keyword>
<dbReference type="InterPro" id="IPR041697">
    <property type="entry name" value="Znf-C2H2_11"/>
</dbReference>
<proteinExistence type="predicted"/>
<evidence type="ECO:0000256" key="6">
    <source>
        <dbReference type="ARBA" id="ARBA00023015"/>
    </source>
</evidence>
<feature type="domain" description="C2H2-type" evidence="13">
    <location>
        <begin position="250"/>
        <end position="278"/>
    </location>
</feature>
<dbReference type="Gene3D" id="3.30.160.60">
    <property type="entry name" value="Classic Zinc Finger"/>
    <property type="match status" value="6"/>
</dbReference>
<evidence type="ECO:0000256" key="8">
    <source>
        <dbReference type="ARBA" id="ARBA00023163"/>
    </source>
</evidence>
<dbReference type="PANTHER" id="PTHR24393:SF34">
    <property type="entry name" value="PR_SET DOMAIN 13"/>
    <property type="match status" value="1"/>
</dbReference>